<evidence type="ECO:0000313" key="3">
    <source>
        <dbReference type="Proteomes" id="UP000295192"/>
    </source>
</evidence>
<feature type="compositionally biased region" description="Acidic residues" evidence="1">
    <location>
        <begin position="110"/>
        <end position="120"/>
    </location>
</feature>
<gene>
    <name evidence="2" type="ORF">AWZ03_000553</name>
</gene>
<feature type="region of interest" description="Disordered" evidence="1">
    <location>
        <begin position="672"/>
        <end position="742"/>
    </location>
</feature>
<feature type="region of interest" description="Disordered" evidence="1">
    <location>
        <begin position="485"/>
        <end position="518"/>
    </location>
</feature>
<evidence type="ECO:0000313" key="2">
    <source>
        <dbReference type="EMBL" id="TDG53010.1"/>
    </source>
</evidence>
<feature type="compositionally biased region" description="Acidic residues" evidence="1">
    <location>
        <begin position="672"/>
        <end position="681"/>
    </location>
</feature>
<dbReference type="EMBL" id="LSRL02000002">
    <property type="protein sequence ID" value="TDG53010.1"/>
    <property type="molecule type" value="Genomic_DNA"/>
</dbReference>
<name>A0A484BYB8_DRONA</name>
<dbReference type="STRING" id="7232.A0A484BYB8"/>
<feature type="region of interest" description="Disordered" evidence="1">
    <location>
        <begin position="552"/>
        <end position="611"/>
    </location>
</feature>
<protein>
    <submittedName>
        <fullName evidence="2">Uncharacterized protein</fullName>
    </submittedName>
</protein>
<evidence type="ECO:0000256" key="1">
    <source>
        <dbReference type="SAM" id="MobiDB-lite"/>
    </source>
</evidence>
<dbReference type="AlphaFoldDB" id="A0A484BYB8"/>
<reference evidence="2 3" key="1">
    <citation type="journal article" date="2019" name="J. Hered.">
        <title>An Improved Genome Assembly for Drosophila navojoa, the Basal Species in the mojavensis Cluster.</title>
        <authorList>
            <person name="Vanderlinde T."/>
            <person name="Dupim E.G."/>
            <person name="Nazario-Yepiz N.O."/>
            <person name="Carvalho A.B."/>
        </authorList>
    </citation>
    <scope>NUCLEOTIDE SEQUENCE [LARGE SCALE GENOMIC DNA]</scope>
    <source>
        <strain evidence="2">Navoj_Jal97</strain>
        <tissue evidence="2">Whole organism</tissue>
    </source>
</reference>
<feature type="region of interest" description="Disordered" evidence="1">
    <location>
        <begin position="1"/>
        <end position="36"/>
    </location>
</feature>
<accession>A0A484BYB8</accession>
<comment type="caution">
    <text evidence="2">The sequence shown here is derived from an EMBL/GenBank/DDBJ whole genome shotgun (WGS) entry which is preliminary data.</text>
</comment>
<feature type="compositionally biased region" description="Low complexity" evidence="1">
    <location>
        <begin position="978"/>
        <end position="993"/>
    </location>
</feature>
<dbReference type="OrthoDB" id="6782661at2759"/>
<keyword evidence="3" id="KW-1185">Reference proteome</keyword>
<proteinExistence type="predicted"/>
<feature type="region of interest" description="Disordered" evidence="1">
    <location>
        <begin position="880"/>
        <end position="905"/>
    </location>
</feature>
<organism evidence="2 3">
    <name type="scientific">Drosophila navojoa</name>
    <name type="common">Fruit fly</name>
    <dbReference type="NCBI Taxonomy" id="7232"/>
    <lineage>
        <taxon>Eukaryota</taxon>
        <taxon>Metazoa</taxon>
        <taxon>Ecdysozoa</taxon>
        <taxon>Arthropoda</taxon>
        <taxon>Hexapoda</taxon>
        <taxon>Insecta</taxon>
        <taxon>Pterygota</taxon>
        <taxon>Neoptera</taxon>
        <taxon>Endopterygota</taxon>
        <taxon>Diptera</taxon>
        <taxon>Brachycera</taxon>
        <taxon>Muscomorpha</taxon>
        <taxon>Ephydroidea</taxon>
        <taxon>Drosophilidae</taxon>
        <taxon>Drosophila</taxon>
    </lineage>
</organism>
<feature type="compositionally biased region" description="Acidic residues" evidence="1">
    <location>
        <begin position="485"/>
        <end position="508"/>
    </location>
</feature>
<sequence>MESNGNGNGHGKRNKKGRKARNTASAQHHPWDEGNTAAAAAAAAATSVATSATTTVNRAACTGTALTRFLVCMAPVLVSLPGAGTGPSEQPTILLINGISDDAPLQEKREEEEEEAEEETPIQKQSKATLKLALENNNELPVSGSNQPTQVPTTPGGSHLLDLESHLIEDVNRAEQGGVGINELPPIEQELQTGTSKVEAEGVSHAIEVEPAGAKTKQPIETLAPSHQIAEVVETATATAAAAATEASEAVRQTAEQLVNDIERELIESFSKDVAQAKAQQEEQLKSELTAVNSLSQQVDAQLNELTSILKTKVQPKIAAEPTRAEAIPTKIAANELKLVEVPTPKSEAEEQQRKEFIDSLPQFEQDRLDTHTDADAAKRLSADCKREYYQSLKKYLLQSSLDKPPVPLQTYRWEDLRRARERGGYPWTHLYKRPLGPDEEPEIVLLLRKSQELRFKSESPKSLKKVRYDEQVLVKETERYIQDLSEDEILGNTDDDESSEESEDSDDSERRSHNEDTLSECISCVSDSVLAVGGHARPRKTNRLAQIRDIIKRRRSGRTQADAQSLPGSSANPSRQGSLHELAPPPGSLVPNTDKPPKRQPQKPKKSFDIMKKLRSLAERQKKRLNIKRITLKKDEKIVLGEQQKIMKLKASPKSTRGEIPHFIEKQDSDDVLELVEYDESPCRKRTKEEEQQDELPSTSAAASVPQPDEIIELPVEQTKTETPAQEVSEPTPEAVEEPIEAEAEVKVELEVETPPKKTPRLRRDHVYEEIGHAESQLPLEQPIVELDALKKSLIRQDNLTVDDIEAAKPVPLDRMGSSEEDQVAVAAAEKSVGLLAPISSIDSTSSDEDRARLAQLSPVVEESDEPTEITELRPVLKKEASPAPSDKKVTFSHVEDEAEPHREDIELPEDVLEAATTAAKLKSDRNSNLIDLFMKLLLTLVPGVDGDGLRRRLHSLRYKQPKPYYRDYHYTDNNHTDNTTTYTPTRTPTPTHRTWRLKLSNTWTLCCCCSSSGATKKYW</sequence>
<feature type="compositionally biased region" description="Polar residues" evidence="1">
    <location>
        <begin position="559"/>
        <end position="578"/>
    </location>
</feature>
<dbReference type="Proteomes" id="UP000295192">
    <property type="component" value="Unassembled WGS sequence"/>
</dbReference>
<feature type="compositionally biased region" description="Basic and acidic residues" evidence="1">
    <location>
        <begin position="682"/>
        <end position="691"/>
    </location>
</feature>
<feature type="region of interest" description="Disordered" evidence="1">
    <location>
        <begin position="104"/>
        <end position="126"/>
    </location>
</feature>
<feature type="compositionally biased region" description="Basic residues" evidence="1">
    <location>
        <begin position="10"/>
        <end position="21"/>
    </location>
</feature>
<feature type="region of interest" description="Disordered" evidence="1">
    <location>
        <begin position="969"/>
        <end position="993"/>
    </location>
</feature>